<dbReference type="NCBIfam" id="TIGR03566">
    <property type="entry name" value="FMN_reduc_MsuE"/>
    <property type="match status" value="1"/>
</dbReference>
<sequence>MKILGLAGNVKRPSRTASLVEATVSAATSKLGLDGRIIELVDAAPILFKALRSDQLDAEGRAIIDAVEAADVLVVGSPVYRASYTGALKHLFDLVDYRALTGKRVILAATGGTPLHGLMTEHQLRPLFGFFNALTLPTSIYATETDFADYEITSPVVRERIERAVSELAQVLPVSDHTAGRSRSWKPSSARRRVSLAVPRGSV</sequence>
<comment type="caution">
    <text evidence="6">The sequence shown here is derived from an EMBL/GenBank/DDBJ whole genome shotgun (WGS) entry which is preliminary data.</text>
</comment>
<evidence type="ECO:0000313" key="7">
    <source>
        <dbReference type="Proteomes" id="UP000283817"/>
    </source>
</evidence>
<dbReference type="Gene3D" id="3.40.50.360">
    <property type="match status" value="1"/>
</dbReference>
<dbReference type="PANTHER" id="PTHR43408">
    <property type="entry name" value="FMN REDUCTASE (NADPH)"/>
    <property type="match status" value="1"/>
</dbReference>
<accession>A0A444I4R6</accession>
<keyword evidence="4" id="KW-0560">Oxidoreductase</keyword>
<protein>
    <submittedName>
        <fullName evidence="6">FMN reductase</fullName>
    </submittedName>
</protein>
<organism evidence="6 7">
    <name type="scientific">Rhizobium leguminosarum</name>
    <dbReference type="NCBI Taxonomy" id="384"/>
    <lineage>
        <taxon>Bacteria</taxon>
        <taxon>Pseudomonadati</taxon>
        <taxon>Pseudomonadota</taxon>
        <taxon>Alphaproteobacteria</taxon>
        <taxon>Hyphomicrobiales</taxon>
        <taxon>Rhizobiaceae</taxon>
        <taxon>Rhizobium/Agrobacterium group</taxon>
        <taxon>Rhizobium</taxon>
    </lineage>
</organism>
<evidence type="ECO:0000256" key="4">
    <source>
        <dbReference type="ARBA" id="ARBA00023002"/>
    </source>
</evidence>
<keyword evidence="2" id="KW-0285">Flavoprotein</keyword>
<evidence type="ECO:0000256" key="3">
    <source>
        <dbReference type="ARBA" id="ARBA00022643"/>
    </source>
</evidence>
<evidence type="ECO:0000259" key="5">
    <source>
        <dbReference type="Pfam" id="PF03358"/>
    </source>
</evidence>
<dbReference type="Proteomes" id="UP000283817">
    <property type="component" value="Unassembled WGS sequence"/>
</dbReference>
<dbReference type="Pfam" id="PF03358">
    <property type="entry name" value="FMN_red"/>
    <property type="match status" value="1"/>
</dbReference>
<reference evidence="6 7" key="1">
    <citation type="submission" date="2019-01" db="EMBL/GenBank/DDBJ databases">
        <title>RHIZO-ID as a novel technology for direct rhizobia identification.</title>
        <authorList>
            <person name="De Meyer S.E."/>
        </authorList>
    </citation>
    <scope>NUCLEOTIDE SEQUENCE [LARGE SCALE GENOMIC DNA]</scope>
    <source>
        <strain evidence="6 7">WSM448</strain>
    </source>
</reference>
<evidence type="ECO:0000256" key="1">
    <source>
        <dbReference type="ARBA" id="ARBA00005990"/>
    </source>
</evidence>
<dbReference type="PANTHER" id="PTHR43408:SF2">
    <property type="entry name" value="FMN REDUCTASE (NADPH)"/>
    <property type="match status" value="1"/>
</dbReference>
<dbReference type="InterPro" id="IPR051814">
    <property type="entry name" value="NAD(P)H-dep_FMN_reductase"/>
</dbReference>
<dbReference type="InterPro" id="IPR005025">
    <property type="entry name" value="FMN_Rdtase-like_dom"/>
</dbReference>
<evidence type="ECO:0000313" key="6">
    <source>
        <dbReference type="EMBL" id="RWX32587.1"/>
    </source>
</evidence>
<dbReference type="RefSeq" id="WP_128410395.1">
    <property type="nucleotide sequence ID" value="NZ_SBHX01000024.1"/>
</dbReference>
<dbReference type="EMBL" id="SBHX01000024">
    <property type="protein sequence ID" value="RWX32587.1"/>
    <property type="molecule type" value="Genomic_DNA"/>
</dbReference>
<gene>
    <name evidence="6" type="primary">msuE</name>
    <name evidence="6" type="ORF">EHI47_10890</name>
</gene>
<comment type="similarity">
    <text evidence="1">Belongs to the SsuE family.</text>
</comment>
<keyword evidence="3" id="KW-0288">FMN</keyword>
<proteinExistence type="inferred from homology"/>
<evidence type="ECO:0000256" key="2">
    <source>
        <dbReference type="ARBA" id="ARBA00022630"/>
    </source>
</evidence>
<feature type="domain" description="NADPH-dependent FMN reductase-like" evidence="5">
    <location>
        <begin position="1"/>
        <end position="144"/>
    </location>
</feature>
<dbReference type="InterPro" id="IPR029039">
    <property type="entry name" value="Flavoprotein-like_sf"/>
</dbReference>
<name>A0A444I4R6_RHILE</name>
<dbReference type="SUPFAM" id="SSF52218">
    <property type="entry name" value="Flavoproteins"/>
    <property type="match status" value="1"/>
</dbReference>
<dbReference type="InterPro" id="IPR019912">
    <property type="entry name" value="FMN_Rdtase_MsuE-like"/>
</dbReference>
<dbReference type="GO" id="GO:0016491">
    <property type="term" value="F:oxidoreductase activity"/>
    <property type="evidence" value="ECO:0007669"/>
    <property type="project" value="UniProtKB-KW"/>
</dbReference>
<dbReference type="AlphaFoldDB" id="A0A444I4R6"/>